<dbReference type="InterPro" id="IPR006528">
    <property type="entry name" value="Phage_head_morphogenesis_dom"/>
</dbReference>
<comment type="caution">
    <text evidence="2">The sequence shown here is derived from an EMBL/GenBank/DDBJ whole genome shotgun (WGS) entry which is preliminary data.</text>
</comment>
<name>A0A1C2DEJ3_9HYPH</name>
<sequence length="376" mass="41718">MADANTSALDLPFDAAIRFFRDKASLTTRSWTDVYAAAHSRAFVVAGAATDALVADFRQEIAKALEKGTTLAEFRGAFDDIVKRNGWDHTGSRNWRSRIIFDTNLRTAYAAGRYAQLTEPDTLEAFPYWQYNHSGALHPRKEHLSWDGKVLRADDPFWATNYPPNGWHCGCFPTAVSDRDLKRQGKRGPDPSPDLLFRAEEVGGKRVMVPFGVDPGFEYNPGQAWLSRTLPGSETVAAAPGMIERFAKMAVGGQWPGNSWVPAALTPRRLAGPLGVDVASEVRLSADTIRSHVKHRHATPEFYGTAPEHLVEKGELIERDDGRLLLHATIDGEPYAAALKVVRRQNGDEVYLLSLRRTNARQIARLRDEGKVLTGK</sequence>
<reference evidence="2 3" key="1">
    <citation type="submission" date="2016-08" db="EMBL/GenBank/DDBJ databases">
        <title>Whole genome sequence of Mesorhizobium sp. strain UASWS1009 isolated from industrial sewage.</title>
        <authorList>
            <person name="Crovadore J."/>
            <person name="Calmin G."/>
            <person name="Chablais R."/>
            <person name="Cochard B."/>
            <person name="Lefort F."/>
        </authorList>
    </citation>
    <scope>NUCLEOTIDE SEQUENCE [LARGE SCALE GENOMIC DNA]</scope>
    <source>
        <strain evidence="2 3">UASWS1009</strain>
    </source>
</reference>
<gene>
    <name evidence="2" type="ORF">QV13_26810</name>
</gene>
<evidence type="ECO:0000313" key="2">
    <source>
        <dbReference type="EMBL" id="OCX13143.1"/>
    </source>
</evidence>
<dbReference type="RefSeq" id="WP_024923232.1">
    <property type="nucleotide sequence ID" value="NZ_MDEO01000036.1"/>
</dbReference>
<feature type="domain" description="Phage head morphogenesis" evidence="1">
    <location>
        <begin position="56"/>
        <end position="171"/>
    </location>
</feature>
<protein>
    <recommendedName>
        <fullName evidence="1">Phage head morphogenesis domain-containing protein</fullName>
    </recommendedName>
</protein>
<dbReference type="AlphaFoldDB" id="A0A1C2DEJ3"/>
<evidence type="ECO:0000313" key="3">
    <source>
        <dbReference type="Proteomes" id="UP000094412"/>
    </source>
</evidence>
<evidence type="ECO:0000259" key="1">
    <source>
        <dbReference type="Pfam" id="PF04233"/>
    </source>
</evidence>
<proteinExistence type="predicted"/>
<dbReference type="STRING" id="1566387.QV13_26810"/>
<dbReference type="Proteomes" id="UP000094412">
    <property type="component" value="Unassembled WGS sequence"/>
</dbReference>
<dbReference type="OrthoDB" id="9813502at2"/>
<accession>A0A1C2DEJ3</accession>
<dbReference type="Pfam" id="PF04233">
    <property type="entry name" value="Phage_Mu_F"/>
    <property type="match status" value="1"/>
</dbReference>
<dbReference type="EMBL" id="MDEO01000036">
    <property type="protein sequence ID" value="OCX13143.1"/>
    <property type="molecule type" value="Genomic_DNA"/>
</dbReference>
<organism evidence="2 3">
    <name type="scientific">Mesorhizobium hungaricum</name>
    <dbReference type="NCBI Taxonomy" id="1566387"/>
    <lineage>
        <taxon>Bacteria</taxon>
        <taxon>Pseudomonadati</taxon>
        <taxon>Pseudomonadota</taxon>
        <taxon>Alphaproteobacteria</taxon>
        <taxon>Hyphomicrobiales</taxon>
        <taxon>Phyllobacteriaceae</taxon>
        <taxon>Mesorhizobium</taxon>
    </lineage>
</organism>
<keyword evidence="3" id="KW-1185">Reference proteome</keyword>